<sequence>MPVQKTVYYYKWQDAQGNWHIADKAPKGVAAQRLKTNPNANIIQSVTAPAQKTELNKQQQPDSQTPLDYLSRVKQTLQDAERARVLLNQRQQNLDDVISGNKH</sequence>
<dbReference type="RefSeq" id="WP_289409403.1">
    <property type="nucleotide sequence ID" value="NZ_JAUCDY010000001.1"/>
</dbReference>
<gene>
    <name evidence="3" type="ORF">QEZ41_00725</name>
</gene>
<dbReference type="Proteomes" id="UP001241056">
    <property type="component" value="Unassembled WGS sequence"/>
</dbReference>
<evidence type="ECO:0000313" key="4">
    <source>
        <dbReference type="Proteomes" id="UP001241056"/>
    </source>
</evidence>
<evidence type="ECO:0000256" key="1">
    <source>
        <dbReference type="SAM" id="MobiDB-lite"/>
    </source>
</evidence>
<keyword evidence="4" id="KW-1185">Reference proteome</keyword>
<proteinExistence type="predicted"/>
<evidence type="ECO:0000259" key="2">
    <source>
        <dbReference type="Pfam" id="PF13511"/>
    </source>
</evidence>
<evidence type="ECO:0000313" key="3">
    <source>
        <dbReference type="EMBL" id="MDM7856808.1"/>
    </source>
</evidence>
<dbReference type="Pfam" id="PF13511">
    <property type="entry name" value="DUF4124"/>
    <property type="match status" value="1"/>
</dbReference>
<name>A0ABT7SKU2_9GAMM</name>
<dbReference type="InterPro" id="IPR025392">
    <property type="entry name" value="DUF4124"/>
</dbReference>
<protein>
    <submittedName>
        <fullName evidence="3">DUF4124 domain-containing protein</fullName>
    </submittedName>
</protein>
<organism evidence="3 4">
    <name type="scientific">Thiopseudomonas acetoxidans</name>
    <dbReference type="NCBI Taxonomy" id="3041622"/>
    <lineage>
        <taxon>Bacteria</taxon>
        <taxon>Pseudomonadati</taxon>
        <taxon>Pseudomonadota</taxon>
        <taxon>Gammaproteobacteria</taxon>
        <taxon>Pseudomonadales</taxon>
        <taxon>Pseudomonadaceae</taxon>
        <taxon>Thiopseudomonas</taxon>
    </lineage>
</organism>
<feature type="domain" description="DUF4124" evidence="2">
    <location>
        <begin position="9"/>
        <end position="50"/>
    </location>
</feature>
<reference evidence="3 4" key="1">
    <citation type="submission" date="2023-06" db="EMBL/GenBank/DDBJ databases">
        <title>Thiopseudomonas sp. CY1220 draft genome sequence.</title>
        <authorList>
            <person name="Zhao G."/>
            <person name="An M."/>
        </authorList>
    </citation>
    <scope>NUCLEOTIDE SEQUENCE [LARGE SCALE GENOMIC DNA]</scope>
    <source>
        <strain evidence="3 4">CY1220</strain>
    </source>
</reference>
<feature type="compositionally biased region" description="Polar residues" evidence="1">
    <location>
        <begin position="56"/>
        <end position="66"/>
    </location>
</feature>
<feature type="region of interest" description="Disordered" evidence="1">
    <location>
        <begin position="46"/>
        <end position="67"/>
    </location>
</feature>
<comment type="caution">
    <text evidence="3">The sequence shown here is derived from an EMBL/GenBank/DDBJ whole genome shotgun (WGS) entry which is preliminary data.</text>
</comment>
<accession>A0ABT7SKU2</accession>
<dbReference type="EMBL" id="JAUCDY010000001">
    <property type="protein sequence ID" value="MDM7856808.1"/>
    <property type="molecule type" value="Genomic_DNA"/>
</dbReference>